<feature type="signal peptide" evidence="2">
    <location>
        <begin position="1"/>
        <end position="18"/>
    </location>
</feature>
<keyword evidence="2" id="KW-0732">Signal</keyword>
<dbReference type="AlphaFoldDB" id="A0A1I5ZQ49"/>
<evidence type="ECO:0000256" key="1">
    <source>
        <dbReference type="SAM" id="MobiDB-lite"/>
    </source>
</evidence>
<reference evidence="4" key="1">
    <citation type="submission" date="2016-10" db="EMBL/GenBank/DDBJ databases">
        <authorList>
            <person name="Varghese N."/>
            <person name="Submissions S."/>
        </authorList>
    </citation>
    <scope>NUCLEOTIDE SEQUENCE [LARGE SCALE GENOMIC DNA]</scope>
    <source>
        <strain evidence="4">OR362-8,ATCC BAA-1266,JCM 13504</strain>
    </source>
</reference>
<proteinExistence type="predicted"/>
<feature type="chain" id="PRO_5011785508" evidence="2">
    <location>
        <begin position="19"/>
        <end position="128"/>
    </location>
</feature>
<evidence type="ECO:0000313" key="3">
    <source>
        <dbReference type="EMBL" id="SFQ58571.1"/>
    </source>
</evidence>
<gene>
    <name evidence="3" type="ORF">SAMN04515668_3113</name>
</gene>
<feature type="region of interest" description="Disordered" evidence="1">
    <location>
        <begin position="22"/>
        <end position="128"/>
    </location>
</feature>
<evidence type="ECO:0000256" key="2">
    <source>
        <dbReference type="SAM" id="SignalP"/>
    </source>
</evidence>
<protein>
    <submittedName>
        <fullName evidence="3">Uncharacterized protein</fullName>
    </submittedName>
</protein>
<accession>A0A1I5ZQ49</accession>
<evidence type="ECO:0000313" key="4">
    <source>
        <dbReference type="Proteomes" id="UP000199029"/>
    </source>
</evidence>
<dbReference type="RefSeq" id="WP_092675422.1">
    <property type="nucleotide sequence ID" value="NZ_FOXS01000004.1"/>
</dbReference>
<name>A0A1I5ZQ49_HYMAR</name>
<feature type="compositionally biased region" description="Polar residues" evidence="1">
    <location>
        <begin position="45"/>
        <end position="76"/>
    </location>
</feature>
<dbReference type="Proteomes" id="UP000199029">
    <property type="component" value="Unassembled WGS sequence"/>
</dbReference>
<dbReference type="OrthoDB" id="884590at2"/>
<keyword evidence="4" id="KW-1185">Reference proteome</keyword>
<feature type="compositionally biased region" description="Basic and acidic residues" evidence="1">
    <location>
        <begin position="93"/>
        <end position="107"/>
    </location>
</feature>
<sequence>MKMYLLLAAVLLTATAQAQTVPFDPSAPVRGGSQGQTAIPPVNPALNQSTIQGPSQVQRTATNRDAQPSRQVSDQGAYTPAATPELSPTAQPDIREQPIIRDNRPRQSTEVVPSRSRRSSSSNGQQHP</sequence>
<dbReference type="EMBL" id="FOXS01000004">
    <property type="protein sequence ID" value="SFQ58571.1"/>
    <property type="molecule type" value="Genomic_DNA"/>
</dbReference>
<organism evidence="3 4">
    <name type="scientific">Hymenobacter arizonensis</name>
    <name type="common">Siccationidurans arizonensis</name>
    <dbReference type="NCBI Taxonomy" id="1227077"/>
    <lineage>
        <taxon>Bacteria</taxon>
        <taxon>Pseudomonadati</taxon>
        <taxon>Bacteroidota</taxon>
        <taxon>Cytophagia</taxon>
        <taxon>Cytophagales</taxon>
        <taxon>Hymenobacteraceae</taxon>
        <taxon>Hymenobacter</taxon>
    </lineage>
</organism>